<dbReference type="Proteomes" id="UP001221898">
    <property type="component" value="Unassembled WGS sequence"/>
</dbReference>
<gene>
    <name evidence="1" type="ORF">AAFF_G00378890</name>
</gene>
<sequence>MYLSFRGQAYYDLELADVHDYHRLKEEILGCPNICHHRRTTIPHLDEAEAIKFPDNLLVIDPESHTPWSPRSFLLCGWARVLA</sequence>
<proteinExistence type="predicted"/>
<comment type="caution">
    <text evidence="1">The sequence shown here is derived from an EMBL/GenBank/DDBJ whole genome shotgun (WGS) entry which is preliminary data.</text>
</comment>
<accession>A0AAD7SFX1</accession>
<evidence type="ECO:0000313" key="2">
    <source>
        <dbReference type="Proteomes" id="UP001221898"/>
    </source>
</evidence>
<keyword evidence="2" id="KW-1185">Reference proteome</keyword>
<organism evidence="1 2">
    <name type="scientific">Aldrovandia affinis</name>
    <dbReference type="NCBI Taxonomy" id="143900"/>
    <lineage>
        <taxon>Eukaryota</taxon>
        <taxon>Metazoa</taxon>
        <taxon>Chordata</taxon>
        <taxon>Craniata</taxon>
        <taxon>Vertebrata</taxon>
        <taxon>Euteleostomi</taxon>
        <taxon>Actinopterygii</taxon>
        <taxon>Neopterygii</taxon>
        <taxon>Teleostei</taxon>
        <taxon>Notacanthiformes</taxon>
        <taxon>Halosauridae</taxon>
        <taxon>Aldrovandia</taxon>
    </lineage>
</organism>
<reference evidence="1" key="1">
    <citation type="journal article" date="2023" name="Science">
        <title>Genome structures resolve the early diversification of teleost fishes.</title>
        <authorList>
            <person name="Parey E."/>
            <person name="Louis A."/>
            <person name="Montfort J."/>
            <person name="Bouchez O."/>
            <person name="Roques C."/>
            <person name="Iampietro C."/>
            <person name="Lluch J."/>
            <person name="Castinel A."/>
            <person name="Donnadieu C."/>
            <person name="Desvignes T."/>
            <person name="Floi Bucao C."/>
            <person name="Jouanno E."/>
            <person name="Wen M."/>
            <person name="Mejri S."/>
            <person name="Dirks R."/>
            <person name="Jansen H."/>
            <person name="Henkel C."/>
            <person name="Chen W.J."/>
            <person name="Zahm M."/>
            <person name="Cabau C."/>
            <person name="Klopp C."/>
            <person name="Thompson A.W."/>
            <person name="Robinson-Rechavi M."/>
            <person name="Braasch I."/>
            <person name="Lecointre G."/>
            <person name="Bobe J."/>
            <person name="Postlethwait J.H."/>
            <person name="Berthelot C."/>
            <person name="Roest Crollius H."/>
            <person name="Guiguen Y."/>
        </authorList>
    </citation>
    <scope>NUCLEOTIDE SEQUENCE</scope>
    <source>
        <strain evidence="1">NC1722</strain>
    </source>
</reference>
<evidence type="ECO:0000313" key="1">
    <source>
        <dbReference type="EMBL" id="KAJ8401572.1"/>
    </source>
</evidence>
<dbReference type="AlphaFoldDB" id="A0AAD7SFX1"/>
<dbReference type="EMBL" id="JAINUG010000069">
    <property type="protein sequence ID" value="KAJ8401572.1"/>
    <property type="molecule type" value="Genomic_DNA"/>
</dbReference>
<protein>
    <submittedName>
        <fullName evidence="1">Uncharacterized protein</fullName>
    </submittedName>
</protein>
<name>A0AAD7SFX1_9TELE</name>